<keyword evidence="4" id="KW-0413">Isomerase</keyword>
<dbReference type="GO" id="GO:0016829">
    <property type="term" value="F:lyase activity"/>
    <property type="evidence" value="ECO:0007669"/>
    <property type="project" value="UniProtKB-ARBA"/>
</dbReference>
<sequence length="448" mass="46176">MPSPLLAPLFGSPAMEAVWSDAATVAAMLAVEEALAAAEAEAGVVPAAASAAIAAVVARRGIDIEALADAAGMAGNTAIPLVKALTAEVRAADAEAAKWVHYGATSQDVMDTGLVLQLRSAFRLIEVDLARAMAAAAALAQAHRDTPMAGRTWLQQALPITFGLKMAGTLDALMRHRDRLAEARPRILALQFGGAAGTLASLGATGPEVARLLAARLDLSLPETPWHGQRDRILEAASLMAGLVASAAKVARDVALMMQTEVGEVLEPAAPGRGGSSTMPHKRNPALSATILGAAGLAPQLLATIAAGGAGEHERAAGGWQSEWLALPELARLTGGVMARLAELLEGLEVKPERMRANLGATGGLLMAEAVQMALAPALGRLAAHDRIEAACRKAVGEGRDLLDVLAEDGEITAHAPRDRLAELLDPAGYLGSAGFFVDRVLARYRAV</sequence>
<proteinExistence type="inferred from homology"/>
<evidence type="ECO:0000313" key="5">
    <source>
        <dbReference type="Proteomes" id="UP000237889"/>
    </source>
</evidence>
<dbReference type="SMART" id="SM00998">
    <property type="entry name" value="ADSL_C"/>
    <property type="match status" value="1"/>
</dbReference>
<dbReference type="NCBIfam" id="NF006554">
    <property type="entry name" value="PRK09053.1"/>
    <property type="match status" value="1"/>
</dbReference>
<dbReference type="Gene3D" id="1.20.200.10">
    <property type="entry name" value="Fumarase/aspartase (Central domain)"/>
    <property type="match status" value="1"/>
</dbReference>
<comment type="similarity">
    <text evidence="1">Belongs to the class-II fumarase/aspartase family.</text>
</comment>
<organism evidence="4 5">
    <name type="scientific">Phreatobacter cathodiphilus</name>
    <dbReference type="NCBI Taxonomy" id="1868589"/>
    <lineage>
        <taxon>Bacteria</taxon>
        <taxon>Pseudomonadati</taxon>
        <taxon>Pseudomonadota</taxon>
        <taxon>Alphaproteobacteria</taxon>
        <taxon>Hyphomicrobiales</taxon>
        <taxon>Phreatobacteraceae</taxon>
        <taxon>Phreatobacter</taxon>
    </lineage>
</organism>
<evidence type="ECO:0000313" key="4">
    <source>
        <dbReference type="EMBL" id="AVO44258.1"/>
    </source>
</evidence>
<dbReference type="PANTHER" id="PTHR43172">
    <property type="entry name" value="ADENYLOSUCCINATE LYASE"/>
    <property type="match status" value="1"/>
</dbReference>
<dbReference type="GO" id="GO:0047472">
    <property type="term" value="F:3-carboxy-cis,cis-muconate cycloisomerase activity"/>
    <property type="evidence" value="ECO:0007669"/>
    <property type="project" value="UniProtKB-UniRule"/>
</dbReference>
<dbReference type="EC" id="5.5.1.2" evidence="2"/>
<protein>
    <recommendedName>
        <fullName evidence="2">3-carboxy-cis,cis-muconate cycloisomerase</fullName>
        <ecNumber evidence="2">5.5.1.2</ecNumber>
    </recommendedName>
</protein>
<dbReference type="EMBL" id="CP027668">
    <property type="protein sequence ID" value="AVO44258.1"/>
    <property type="molecule type" value="Genomic_DNA"/>
</dbReference>
<dbReference type="PANTHER" id="PTHR43172:SF2">
    <property type="entry name" value="ADENYLOSUCCINATE LYASE C-TERMINAL DOMAIN-CONTAINING PROTEIN"/>
    <property type="match status" value="1"/>
</dbReference>
<evidence type="ECO:0000256" key="2">
    <source>
        <dbReference type="NCBIfam" id="TIGR02426"/>
    </source>
</evidence>
<dbReference type="PRINTS" id="PR00149">
    <property type="entry name" value="FUMRATELYASE"/>
</dbReference>
<feature type="domain" description="Adenylosuccinate lyase C-terminal" evidence="3">
    <location>
        <begin position="363"/>
        <end position="442"/>
    </location>
</feature>
<dbReference type="Pfam" id="PF10397">
    <property type="entry name" value="ADSL_C"/>
    <property type="match status" value="1"/>
</dbReference>
<dbReference type="OrthoDB" id="9768878at2"/>
<dbReference type="PROSITE" id="PS00163">
    <property type="entry name" value="FUMARATE_LYASES"/>
    <property type="match status" value="1"/>
</dbReference>
<dbReference type="RefSeq" id="WP_106747588.1">
    <property type="nucleotide sequence ID" value="NZ_CP027668.1"/>
</dbReference>
<dbReference type="Gene3D" id="1.10.40.30">
    <property type="entry name" value="Fumarase/aspartase (C-terminal domain)"/>
    <property type="match status" value="1"/>
</dbReference>
<dbReference type="NCBIfam" id="TIGR02426">
    <property type="entry name" value="protocat_pcaB"/>
    <property type="match status" value="1"/>
</dbReference>
<dbReference type="KEGG" id="phr:C6569_03790"/>
<dbReference type="PRINTS" id="PR00145">
    <property type="entry name" value="ARGSUCLYASE"/>
</dbReference>
<dbReference type="InterPro" id="IPR020557">
    <property type="entry name" value="Fumarate_lyase_CS"/>
</dbReference>
<accession>A0A2S0N7Y6</accession>
<dbReference type="AlphaFoldDB" id="A0A2S0N7Y6"/>
<dbReference type="InterPro" id="IPR019468">
    <property type="entry name" value="AdenyloSucc_lyase_C"/>
</dbReference>
<dbReference type="InterPro" id="IPR008948">
    <property type="entry name" value="L-Aspartase-like"/>
</dbReference>
<name>A0A2S0N7Y6_9HYPH</name>
<evidence type="ECO:0000259" key="3">
    <source>
        <dbReference type="SMART" id="SM00998"/>
    </source>
</evidence>
<keyword evidence="5" id="KW-1185">Reference proteome</keyword>
<dbReference type="Proteomes" id="UP000237889">
    <property type="component" value="Chromosome"/>
</dbReference>
<dbReference type="InterPro" id="IPR000362">
    <property type="entry name" value="Fumarate_lyase_fam"/>
</dbReference>
<evidence type="ECO:0000256" key="1">
    <source>
        <dbReference type="ARBA" id="ARBA00034772"/>
    </source>
</evidence>
<dbReference type="InterPro" id="IPR012789">
    <property type="entry name" value="Protocat_PcaB-like"/>
</dbReference>
<reference evidence="4 5" key="1">
    <citation type="submission" date="2018-03" db="EMBL/GenBank/DDBJ databases">
        <title>Genome sequencing of Phreatobacter sp.</title>
        <authorList>
            <person name="Kim S.-J."/>
            <person name="Heo J."/>
            <person name="Kwon S.-W."/>
        </authorList>
    </citation>
    <scope>NUCLEOTIDE SEQUENCE [LARGE SCALE GENOMIC DNA]</scope>
    <source>
        <strain evidence="4 5">S-12</strain>
    </source>
</reference>
<dbReference type="CDD" id="cd01597">
    <property type="entry name" value="pCLME"/>
    <property type="match status" value="1"/>
</dbReference>
<dbReference type="SUPFAM" id="SSF48557">
    <property type="entry name" value="L-aspartase-like"/>
    <property type="match status" value="1"/>
</dbReference>
<gene>
    <name evidence="4" type="ORF">C6569_03790</name>
</gene>
<dbReference type="GO" id="GO:0019619">
    <property type="term" value="P:3,4-dihydroxybenzoate catabolic process"/>
    <property type="evidence" value="ECO:0007669"/>
    <property type="project" value="InterPro"/>
</dbReference>
<dbReference type="InterPro" id="IPR022761">
    <property type="entry name" value="Fumarate_lyase_N"/>
</dbReference>
<dbReference type="Pfam" id="PF00206">
    <property type="entry name" value="Lyase_1"/>
    <property type="match status" value="1"/>
</dbReference>